<dbReference type="Gene3D" id="1.25.40.10">
    <property type="entry name" value="Tetratricopeptide repeat domain"/>
    <property type="match status" value="2"/>
</dbReference>
<keyword evidence="1" id="KW-0614">Plasmid</keyword>
<proteinExistence type="predicted"/>
<dbReference type="SUPFAM" id="SSF81901">
    <property type="entry name" value="HCP-like"/>
    <property type="match status" value="1"/>
</dbReference>
<sequence length="268" mass="27999">MKAFAIDPPSRMLVRVLVPVFVPVLVSLATPALADMRTPSDPTMRAAKTATDQGDLAQAVTLYKEAADQGQASAASELARLYLEGGTGLTPDYAAAADWAERAAQGGDSRGYLYLGKIYMDGLGVPVDTAKAKDYFHKGEAAGDMKAPRYLGLIAKAEGDDKTAATWFAEAAEAGDITSQFYLGQAYETGAGVPQDYTQALYWYRKSAARDDLIGSDGMVGEAGLYARGLGVAQDPARAKALYTKAAAFGNPKAQAALAALPDAASAP</sequence>
<organism evidence="1 2">
    <name type="scientific">Thioclava litoralis</name>
    <dbReference type="NCBI Taxonomy" id="3076557"/>
    <lineage>
        <taxon>Bacteria</taxon>
        <taxon>Pseudomonadati</taxon>
        <taxon>Pseudomonadota</taxon>
        <taxon>Alphaproteobacteria</taxon>
        <taxon>Rhodobacterales</taxon>
        <taxon>Paracoccaceae</taxon>
        <taxon>Thioclava</taxon>
    </lineage>
</organism>
<dbReference type="InterPro" id="IPR050767">
    <property type="entry name" value="Sel1_AlgK"/>
</dbReference>
<dbReference type="PANTHER" id="PTHR11102:SF160">
    <property type="entry name" value="ERAD-ASSOCIATED E3 UBIQUITIN-PROTEIN LIGASE COMPONENT HRD3"/>
    <property type="match status" value="1"/>
</dbReference>
<dbReference type="Proteomes" id="UP001623290">
    <property type="component" value="Plasmid unnamed2"/>
</dbReference>
<accession>A0ABZ1E4C4</accession>
<dbReference type="InterPro" id="IPR006597">
    <property type="entry name" value="Sel1-like"/>
</dbReference>
<dbReference type="EMBL" id="CP135445">
    <property type="protein sequence ID" value="WRY35871.1"/>
    <property type="molecule type" value="Genomic_DNA"/>
</dbReference>
<geneLocation type="plasmid" evidence="1 2">
    <name>unnamed2</name>
</geneLocation>
<dbReference type="PANTHER" id="PTHR11102">
    <property type="entry name" value="SEL-1-LIKE PROTEIN"/>
    <property type="match status" value="1"/>
</dbReference>
<evidence type="ECO:0000313" key="1">
    <source>
        <dbReference type="EMBL" id="WRY35871.1"/>
    </source>
</evidence>
<dbReference type="RefSeq" id="WP_330629624.1">
    <property type="nucleotide sequence ID" value="NZ_CP135445.1"/>
</dbReference>
<name>A0ABZ1E4C4_9RHOB</name>
<dbReference type="Pfam" id="PF08238">
    <property type="entry name" value="Sel1"/>
    <property type="match status" value="6"/>
</dbReference>
<keyword evidence="2" id="KW-1185">Reference proteome</keyword>
<dbReference type="InterPro" id="IPR011990">
    <property type="entry name" value="TPR-like_helical_dom_sf"/>
</dbReference>
<protein>
    <submittedName>
        <fullName evidence="1">Tetratricopeptide repeat protein</fullName>
    </submittedName>
</protein>
<evidence type="ECO:0000313" key="2">
    <source>
        <dbReference type="Proteomes" id="UP001623290"/>
    </source>
</evidence>
<reference evidence="1 2" key="1">
    <citation type="submission" date="2023-09" db="EMBL/GenBank/DDBJ databases">
        <title>Thioclava shenzhenensis sp. nov., a multidrug resistant bacteria-antagonizing species isolated from coastal seawater.</title>
        <authorList>
            <person name="Long M."/>
        </authorList>
    </citation>
    <scope>NUCLEOTIDE SEQUENCE [LARGE SCALE GENOMIC DNA]</scope>
    <source>
        <strain evidence="1 2">FTW29</strain>
        <plasmid evidence="1 2">unnamed2</plasmid>
    </source>
</reference>
<dbReference type="SMART" id="SM00671">
    <property type="entry name" value="SEL1"/>
    <property type="match status" value="5"/>
</dbReference>
<gene>
    <name evidence="1" type="ORF">RPE78_16750</name>
</gene>